<feature type="transmembrane region" description="Helical" evidence="14">
    <location>
        <begin position="795"/>
        <end position="820"/>
    </location>
</feature>
<comment type="catalytic activity">
    <reaction evidence="1">
        <text>S-ubiquitinyl-[E2 ubiquitin-conjugating enzyme]-L-cysteine + [acceptor protein]-L-lysine = [E2 ubiquitin-conjugating enzyme]-L-cysteine + N(6)-ubiquitinyl-[acceptor protein]-L-lysine.</text>
        <dbReference type="EC" id="2.3.2.27"/>
    </reaction>
</comment>
<evidence type="ECO:0000256" key="8">
    <source>
        <dbReference type="ARBA" id="ARBA00022771"/>
    </source>
</evidence>
<feature type="transmembrane region" description="Helical" evidence="14">
    <location>
        <begin position="486"/>
        <end position="509"/>
    </location>
</feature>
<feature type="transmembrane region" description="Helical" evidence="14">
    <location>
        <begin position="339"/>
        <end position="360"/>
    </location>
</feature>
<feature type="transmembrane region" description="Helical" evidence="14">
    <location>
        <begin position="160"/>
        <end position="181"/>
    </location>
</feature>
<feature type="transmembrane region" description="Helical" evidence="14">
    <location>
        <begin position="129"/>
        <end position="148"/>
    </location>
</feature>
<dbReference type="SUPFAM" id="SSF57850">
    <property type="entry name" value="RING/U-box"/>
    <property type="match status" value="1"/>
</dbReference>
<dbReference type="PANTHER" id="PTHR13145">
    <property type="entry name" value="SSM4 PROTEIN"/>
    <property type="match status" value="1"/>
</dbReference>
<feature type="domain" description="RING-CH-type" evidence="15">
    <location>
        <begin position="1"/>
        <end position="60"/>
    </location>
</feature>
<dbReference type="GO" id="GO:0008270">
    <property type="term" value="F:zinc ion binding"/>
    <property type="evidence" value="ECO:0007669"/>
    <property type="project" value="UniProtKB-KW"/>
</dbReference>
<dbReference type="OrthoDB" id="1108038at2759"/>
<feature type="transmembrane region" description="Helical" evidence="14">
    <location>
        <begin position="628"/>
        <end position="650"/>
    </location>
</feature>
<feature type="transmembrane region" description="Helical" evidence="14">
    <location>
        <begin position="282"/>
        <end position="301"/>
    </location>
</feature>
<proteinExistence type="predicted"/>
<evidence type="ECO:0000256" key="9">
    <source>
        <dbReference type="ARBA" id="ARBA00022786"/>
    </source>
</evidence>
<accession>A0A1E4TDI0</accession>
<gene>
    <name evidence="16" type="ORF">CANCADRAFT_144289</name>
</gene>
<keyword evidence="7" id="KW-0479">Metal-binding</keyword>
<evidence type="ECO:0000256" key="5">
    <source>
        <dbReference type="ARBA" id="ARBA00022679"/>
    </source>
</evidence>
<feature type="transmembrane region" description="Helical" evidence="14">
    <location>
        <begin position="432"/>
        <end position="454"/>
    </location>
</feature>
<keyword evidence="10" id="KW-0862">Zinc</keyword>
<evidence type="ECO:0000313" key="16">
    <source>
        <dbReference type="EMBL" id="ODV89820.1"/>
    </source>
</evidence>
<evidence type="ECO:0000256" key="13">
    <source>
        <dbReference type="SAM" id="MobiDB-lite"/>
    </source>
</evidence>
<keyword evidence="12 14" id="KW-0472">Membrane</keyword>
<feature type="transmembrane region" description="Helical" evidence="14">
    <location>
        <begin position="902"/>
        <end position="923"/>
    </location>
</feature>
<dbReference type="GO" id="GO:0005789">
    <property type="term" value="C:endoplasmic reticulum membrane"/>
    <property type="evidence" value="ECO:0007669"/>
    <property type="project" value="TreeGrafter"/>
</dbReference>
<dbReference type="Gene3D" id="3.30.40.10">
    <property type="entry name" value="Zinc/RING finger domain, C3HC4 (zinc finger)"/>
    <property type="match status" value="1"/>
</dbReference>
<evidence type="ECO:0000256" key="2">
    <source>
        <dbReference type="ARBA" id="ARBA00004141"/>
    </source>
</evidence>
<sequence>MNEAACRICRGEALPDDPLYYPCKCTGTIKYVHETCLKEWLEHSGKPAKCELCGHAFRYQSVTRDSIPRHPPLWLLLQTAFASSLMTIKNISLLLTALSMWLFWLPAFVRLLAVQFLQEEAPQTIIADMLANIFLACSEVFSGSALTSKALVPAKELARFVGEGITVTALCFLVVLITLLVNEWTAENMILLQNNNGFNEEDDDDDDDDDEEDDEAEQFRQNMPIFNRQAAFPDLMNDPALLPPEPPAWNAGNRNDMNDDINAELAMGILEFLHLLGPLKELIKSVVASMLIIGVTLYIAVCMPSYLFKMVSRVFYIPTILLTYFPLKTAHAFYSLSKAVLLACISLTSASINGLGLAVFGCKLVPETLINFEGLRKEISDLAWSAIATALPDIDRTLTLTQALHQIRKDRNSWAAVFHGGVIPKETTIYDILFADCCVYIGIALFSCLVLAFARIARKFNSNLIRGNGFIHFVQRFARYNQHLRIIWFLSIELILFPLGCGILIRLALFPLMSPLKSSQSVTEMLSLSFSFKPMFLHWVVGTCYMFFLANFVSHFRRIMRKGVLYFIRDQHDPSFHPFREIFTNSVLQLLRKIGVSAIMYAVLIMFGVGFFAVMVQSTSYVLFGRPFMIVFSGPLFSTPLDLIMCYFTACNVYCMSYLGTVNETIWLVYLDHVCHSLRLSEFILNRKVADEVGSFHYRSLWDRLTLKDSGSLVVSDNLDWSKTTSRSLFILEGSFMRAPAADNMDLEDNAILFIPVDTDDKPIDPKHTPALLKNKQIAPYDVVYRPPFFKTRCLILLLLIFGFTGGLLVLGLFAPIIAGRIFVPETCENDIYAFVVGMFIISQSMTIYAALFSNCVRQSMVDLSHSHAPKTLWIFGLRFAHYALRMSFLTDSISTLMRYGLHFLLLRVVIPLELATLLTLYVRIPLSSFADSTLETIDLMQDFYYCFIFVEVAFNILVLSERLDESYTNELLVYLKGTINELKYGKLFWALVSISLKCMLFIAVPVIAIAIKLYSYGPLTVPEGRSVLYQCALTMIGLAILRGIAILVDHWEYKTFERMSIIKRKLLNIDEYEPERAN</sequence>
<dbReference type="InterPro" id="IPR013083">
    <property type="entry name" value="Znf_RING/FYVE/PHD"/>
</dbReference>
<comment type="subcellular location">
    <subcellularLocation>
        <location evidence="2">Membrane</location>
        <topology evidence="2">Multi-pass membrane protein</topology>
    </subcellularLocation>
</comment>
<dbReference type="GO" id="GO:0036503">
    <property type="term" value="P:ERAD pathway"/>
    <property type="evidence" value="ECO:0007669"/>
    <property type="project" value="TreeGrafter"/>
</dbReference>
<keyword evidence="8" id="KW-0863">Zinc-finger</keyword>
<evidence type="ECO:0000256" key="12">
    <source>
        <dbReference type="ARBA" id="ARBA00023136"/>
    </source>
</evidence>
<keyword evidence="9" id="KW-0833">Ubl conjugation pathway</keyword>
<evidence type="ECO:0000259" key="15">
    <source>
        <dbReference type="PROSITE" id="PS51292"/>
    </source>
</evidence>
<feature type="compositionally biased region" description="Acidic residues" evidence="13">
    <location>
        <begin position="199"/>
        <end position="216"/>
    </location>
</feature>
<evidence type="ECO:0000256" key="6">
    <source>
        <dbReference type="ARBA" id="ARBA00022692"/>
    </source>
</evidence>
<organism evidence="16 17">
    <name type="scientific">Tortispora caseinolytica NRRL Y-17796</name>
    <dbReference type="NCBI Taxonomy" id="767744"/>
    <lineage>
        <taxon>Eukaryota</taxon>
        <taxon>Fungi</taxon>
        <taxon>Dikarya</taxon>
        <taxon>Ascomycota</taxon>
        <taxon>Saccharomycotina</taxon>
        <taxon>Trigonopsidomycetes</taxon>
        <taxon>Trigonopsidales</taxon>
        <taxon>Trigonopsidaceae</taxon>
        <taxon>Tortispora</taxon>
    </lineage>
</organism>
<dbReference type="GO" id="GO:0061630">
    <property type="term" value="F:ubiquitin protein ligase activity"/>
    <property type="evidence" value="ECO:0007669"/>
    <property type="project" value="UniProtKB-EC"/>
</dbReference>
<keyword evidence="17" id="KW-1185">Reference proteome</keyword>
<evidence type="ECO:0000256" key="4">
    <source>
        <dbReference type="ARBA" id="ARBA00012483"/>
    </source>
</evidence>
<feature type="transmembrane region" description="Helical" evidence="14">
    <location>
        <begin position="98"/>
        <end position="117"/>
    </location>
</feature>
<name>A0A1E4TDI0_9ASCO</name>
<evidence type="ECO:0000256" key="3">
    <source>
        <dbReference type="ARBA" id="ARBA00004906"/>
    </source>
</evidence>
<comment type="pathway">
    <text evidence="3">Protein modification; protein ubiquitination.</text>
</comment>
<feature type="transmembrane region" description="Helical" evidence="14">
    <location>
        <begin position="832"/>
        <end position="852"/>
    </location>
</feature>
<keyword evidence="11 14" id="KW-1133">Transmembrane helix</keyword>
<feature type="transmembrane region" description="Helical" evidence="14">
    <location>
        <begin position="1028"/>
        <end position="1049"/>
    </location>
</feature>
<keyword evidence="6 14" id="KW-0812">Transmembrane</keyword>
<dbReference type="SMART" id="SM00744">
    <property type="entry name" value="RINGv"/>
    <property type="match status" value="1"/>
</dbReference>
<dbReference type="EMBL" id="KV453843">
    <property type="protein sequence ID" value="ODV89820.1"/>
    <property type="molecule type" value="Genomic_DNA"/>
</dbReference>
<evidence type="ECO:0000256" key="14">
    <source>
        <dbReference type="SAM" id="Phobius"/>
    </source>
</evidence>
<dbReference type="Proteomes" id="UP000095023">
    <property type="component" value="Unassembled WGS sequence"/>
</dbReference>
<dbReference type="PANTHER" id="PTHR13145:SF0">
    <property type="entry name" value="E3 UBIQUITIN-PROTEIN LIGASE MARCHF6"/>
    <property type="match status" value="1"/>
</dbReference>
<dbReference type="Pfam" id="PF12906">
    <property type="entry name" value="RINGv"/>
    <property type="match status" value="1"/>
</dbReference>
<evidence type="ECO:0000313" key="17">
    <source>
        <dbReference type="Proteomes" id="UP000095023"/>
    </source>
</evidence>
<protein>
    <recommendedName>
        <fullName evidence="4">RING-type E3 ubiquitin transferase</fullName>
        <ecNumber evidence="4">2.3.2.27</ecNumber>
    </recommendedName>
</protein>
<feature type="transmembrane region" description="Helical" evidence="14">
    <location>
        <begin position="988"/>
        <end position="1016"/>
    </location>
</feature>
<feature type="region of interest" description="Disordered" evidence="13">
    <location>
        <begin position="196"/>
        <end position="217"/>
    </location>
</feature>
<evidence type="ECO:0000256" key="11">
    <source>
        <dbReference type="ARBA" id="ARBA00022989"/>
    </source>
</evidence>
<dbReference type="AlphaFoldDB" id="A0A1E4TDI0"/>
<keyword evidence="5" id="KW-0808">Transferase</keyword>
<dbReference type="InterPro" id="IPR011016">
    <property type="entry name" value="Znf_RING-CH"/>
</dbReference>
<feature type="transmembrane region" description="Helical" evidence="14">
    <location>
        <begin position="944"/>
        <end position="961"/>
    </location>
</feature>
<dbReference type="EC" id="2.3.2.27" evidence="4"/>
<evidence type="ECO:0000256" key="1">
    <source>
        <dbReference type="ARBA" id="ARBA00000900"/>
    </source>
</evidence>
<reference evidence="17" key="1">
    <citation type="submission" date="2016-02" db="EMBL/GenBank/DDBJ databases">
        <title>Comparative genomics of biotechnologically important yeasts.</title>
        <authorList>
            <consortium name="DOE Joint Genome Institute"/>
            <person name="Riley R."/>
            <person name="Haridas S."/>
            <person name="Wolfe K.H."/>
            <person name="Lopes M.R."/>
            <person name="Hittinger C.T."/>
            <person name="Goker M."/>
            <person name="Salamov A."/>
            <person name="Wisecaver J."/>
            <person name="Long T.M."/>
            <person name="Aerts A.L."/>
            <person name="Barry K."/>
            <person name="Choi C."/>
            <person name="Clum A."/>
            <person name="Coughlan A.Y."/>
            <person name="Deshpande S."/>
            <person name="Douglass A.P."/>
            <person name="Hanson S.J."/>
            <person name="Klenk H.-P."/>
            <person name="Labutti K."/>
            <person name="Lapidus A."/>
            <person name="Lindquist E."/>
            <person name="Lipzen A."/>
            <person name="Meier-Kolthoff J.P."/>
            <person name="Ohm R.A."/>
            <person name="Otillar R.P."/>
            <person name="Pangilinan J."/>
            <person name="Peng Y."/>
            <person name="Rokas A."/>
            <person name="Rosa C.A."/>
            <person name="Scheuner C."/>
            <person name="Sibirny A.A."/>
            <person name="Slot J.C."/>
            <person name="Stielow J.B."/>
            <person name="Sun H."/>
            <person name="Kurtzman C.P."/>
            <person name="Blackwell M."/>
            <person name="Jeffries T.W."/>
            <person name="Grigoriev I.V."/>
        </authorList>
    </citation>
    <scope>NUCLEOTIDE SEQUENCE [LARGE SCALE GENOMIC DNA]</scope>
    <source>
        <strain evidence="17">NRRL Y-17796</strain>
    </source>
</reference>
<dbReference type="CDD" id="cd16702">
    <property type="entry name" value="RING_CH-C4HC3_MARCH6"/>
    <property type="match status" value="1"/>
</dbReference>
<feature type="transmembrane region" description="Helical" evidence="14">
    <location>
        <begin position="535"/>
        <end position="553"/>
    </location>
</feature>
<feature type="transmembrane region" description="Helical" evidence="14">
    <location>
        <begin position="598"/>
        <end position="616"/>
    </location>
</feature>
<evidence type="ECO:0000256" key="7">
    <source>
        <dbReference type="ARBA" id="ARBA00022723"/>
    </source>
</evidence>
<dbReference type="PROSITE" id="PS51292">
    <property type="entry name" value="ZF_RING_CH"/>
    <property type="match status" value="1"/>
</dbReference>
<evidence type="ECO:0000256" key="10">
    <source>
        <dbReference type="ARBA" id="ARBA00022833"/>
    </source>
</evidence>